<keyword evidence="1 6" id="KW-0597">Phosphoprotein</keyword>
<keyword evidence="11" id="KW-1185">Reference proteome</keyword>
<dbReference type="Pfam" id="PF00072">
    <property type="entry name" value="Response_reg"/>
    <property type="match status" value="1"/>
</dbReference>
<sequence>MRILLAEDDETLGELTEHQLRRRYHVVDWLKDGREARDAMGPGRYDAYVLDWMLPGATGMELIRNARRLDDHTPILLLTARDAVQDRVEGLHAGADDYMIKPFAFEELEARLLALFRRQERAIQSETLQVGELAVHLNRHEVTRGGQPITLTRREFQLLACLVRHAGHLLSREQLLDQVWGVGAEVTLNTVDATVKLLRKKVDGPHPIKYIHSIYGAGYRLSPAGGEEHV</sequence>
<name>A0A328U726_9BACL</name>
<dbReference type="InterPro" id="IPR001867">
    <property type="entry name" value="OmpR/PhoB-type_DNA-bd"/>
</dbReference>
<dbReference type="Gene3D" id="1.10.10.10">
    <property type="entry name" value="Winged helix-like DNA-binding domain superfamily/Winged helix DNA-binding domain"/>
    <property type="match status" value="1"/>
</dbReference>
<dbReference type="SUPFAM" id="SSF52172">
    <property type="entry name" value="CheY-like"/>
    <property type="match status" value="1"/>
</dbReference>
<keyword evidence="2" id="KW-0902">Two-component regulatory system</keyword>
<dbReference type="InterPro" id="IPR039420">
    <property type="entry name" value="WalR-like"/>
</dbReference>
<comment type="caution">
    <text evidence="10">The sequence shown here is derived from an EMBL/GenBank/DDBJ whole genome shotgun (WGS) entry which is preliminary data.</text>
</comment>
<evidence type="ECO:0000256" key="6">
    <source>
        <dbReference type="PROSITE-ProRule" id="PRU00169"/>
    </source>
</evidence>
<feature type="DNA-binding region" description="OmpR/PhoB-type" evidence="7">
    <location>
        <begin position="125"/>
        <end position="223"/>
    </location>
</feature>
<dbReference type="Gene3D" id="6.10.250.690">
    <property type="match status" value="1"/>
</dbReference>
<accession>A0A328U726</accession>
<dbReference type="PROSITE" id="PS51755">
    <property type="entry name" value="OMPR_PHOB"/>
    <property type="match status" value="1"/>
</dbReference>
<evidence type="ECO:0000256" key="1">
    <source>
        <dbReference type="ARBA" id="ARBA00022553"/>
    </source>
</evidence>
<dbReference type="PROSITE" id="PS50110">
    <property type="entry name" value="RESPONSE_REGULATORY"/>
    <property type="match status" value="1"/>
</dbReference>
<evidence type="ECO:0000256" key="3">
    <source>
        <dbReference type="ARBA" id="ARBA00023015"/>
    </source>
</evidence>
<dbReference type="AlphaFoldDB" id="A0A328U726"/>
<organism evidence="10 11">
    <name type="scientific">Paenibacillus montanisoli</name>
    <dbReference type="NCBI Taxonomy" id="2081970"/>
    <lineage>
        <taxon>Bacteria</taxon>
        <taxon>Bacillati</taxon>
        <taxon>Bacillota</taxon>
        <taxon>Bacilli</taxon>
        <taxon>Bacillales</taxon>
        <taxon>Paenibacillaceae</taxon>
        <taxon>Paenibacillus</taxon>
    </lineage>
</organism>
<dbReference type="Gene3D" id="3.40.50.2300">
    <property type="match status" value="1"/>
</dbReference>
<dbReference type="SMART" id="SM00862">
    <property type="entry name" value="Trans_reg_C"/>
    <property type="match status" value="1"/>
</dbReference>
<dbReference type="RefSeq" id="WP_112880696.1">
    <property type="nucleotide sequence ID" value="NZ_QLUW01000001.1"/>
</dbReference>
<evidence type="ECO:0000313" key="11">
    <source>
        <dbReference type="Proteomes" id="UP000249260"/>
    </source>
</evidence>
<dbReference type="EMBL" id="QLUW01000001">
    <property type="protein sequence ID" value="RAP77573.1"/>
    <property type="molecule type" value="Genomic_DNA"/>
</dbReference>
<feature type="modified residue" description="4-aspartylphosphate" evidence="6">
    <location>
        <position position="51"/>
    </location>
</feature>
<dbReference type="PANTHER" id="PTHR48111">
    <property type="entry name" value="REGULATOR OF RPOS"/>
    <property type="match status" value="1"/>
</dbReference>
<evidence type="ECO:0000256" key="5">
    <source>
        <dbReference type="ARBA" id="ARBA00023163"/>
    </source>
</evidence>
<keyword evidence="3" id="KW-0805">Transcription regulation</keyword>
<evidence type="ECO:0000313" key="10">
    <source>
        <dbReference type="EMBL" id="RAP77573.1"/>
    </source>
</evidence>
<evidence type="ECO:0000259" key="8">
    <source>
        <dbReference type="PROSITE" id="PS50110"/>
    </source>
</evidence>
<dbReference type="InterPro" id="IPR001789">
    <property type="entry name" value="Sig_transdc_resp-reg_receiver"/>
</dbReference>
<keyword evidence="5" id="KW-0804">Transcription</keyword>
<feature type="domain" description="OmpR/PhoB-type" evidence="9">
    <location>
        <begin position="125"/>
        <end position="223"/>
    </location>
</feature>
<dbReference type="PANTHER" id="PTHR48111:SF5">
    <property type="entry name" value="RESPONSE REGULATOR RPPA"/>
    <property type="match status" value="1"/>
</dbReference>
<dbReference type="GO" id="GO:0006355">
    <property type="term" value="P:regulation of DNA-templated transcription"/>
    <property type="evidence" value="ECO:0007669"/>
    <property type="project" value="InterPro"/>
</dbReference>
<dbReference type="InterPro" id="IPR011006">
    <property type="entry name" value="CheY-like_superfamily"/>
</dbReference>
<proteinExistence type="predicted"/>
<dbReference type="InterPro" id="IPR036388">
    <property type="entry name" value="WH-like_DNA-bd_sf"/>
</dbReference>
<dbReference type="GO" id="GO:0000976">
    <property type="term" value="F:transcription cis-regulatory region binding"/>
    <property type="evidence" value="ECO:0007669"/>
    <property type="project" value="TreeGrafter"/>
</dbReference>
<dbReference type="CDD" id="cd17624">
    <property type="entry name" value="REC_OmpR_PmrA-like"/>
    <property type="match status" value="1"/>
</dbReference>
<evidence type="ECO:0000256" key="2">
    <source>
        <dbReference type="ARBA" id="ARBA00023012"/>
    </source>
</evidence>
<gene>
    <name evidence="10" type="ORF">DL346_03595</name>
</gene>
<evidence type="ECO:0000256" key="7">
    <source>
        <dbReference type="PROSITE-ProRule" id="PRU01091"/>
    </source>
</evidence>
<protein>
    <submittedName>
        <fullName evidence="10">DNA-binding response regulator</fullName>
    </submittedName>
</protein>
<dbReference type="Pfam" id="PF00486">
    <property type="entry name" value="Trans_reg_C"/>
    <property type="match status" value="1"/>
</dbReference>
<reference evidence="10 11" key="1">
    <citation type="submission" date="2018-06" db="EMBL/GenBank/DDBJ databases">
        <title>Paenibacillus montanisoli sp. nov., isolated from mountain area soil.</title>
        <authorList>
            <person name="Wu M."/>
        </authorList>
    </citation>
    <scope>NUCLEOTIDE SEQUENCE [LARGE SCALE GENOMIC DNA]</scope>
    <source>
        <strain evidence="10 11">RA17</strain>
    </source>
</reference>
<dbReference type="Proteomes" id="UP000249260">
    <property type="component" value="Unassembled WGS sequence"/>
</dbReference>
<evidence type="ECO:0000259" key="9">
    <source>
        <dbReference type="PROSITE" id="PS51755"/>
    </source>
</evidence>
<evidence type="ECO:0000256" key="4">
    <source>
        <dbReference type="ARBA" id="ARBA00023125"/>
    </source>
</evidence>
<dbReference type="GO" id="GO:0032993">
    <property type="term" value="C:protein-DNA complex"/>
    <property type="evidence" value="ECO:0007669"/>
    <property type="project" value="TreeGrafter"/>
</dbReference>
<dbReference type="OrthoDB" id="9790442at2"/>
<dbReference type="GO" id="GO:0005829">
    <property type="term" value="C:cytosol"/>
    <property type="evidence" value="ECO:0007669"/>
    <property type="project" value="TreeGrafter"/>
</dbReference>
<keyword evidence="4 7" id="KW-0238">DNA-binding</keyword>
<dbReference type="SMART" id="SM00448">
    <property type="entry name" value="REC"/>
    <property type="match status" value="1"/>
</dbReference>
<dbReference type="GO" id="GO:0000156">
    <property type="term" value="F:phosphorelay response regulator activity"/>
    <property type="evidence" value="ECO:0007669"/>
    <property type="project" value="TreeGrafter"/>
</dbReference>
<dbReference type="CDD" id="cd00383">
    <property type="entry name" value="trans_reg_C"/>
    <property type="match status" value="1"/>
</dbReference>
<feature type="domain" description="Response regulatory" evidence="8">
    <location>
        <begin position="2"/>
        <end position="116"/>
    </location>
</feature>